<gene>
    <name evidence="1" type="ORF">GCM10009129_09060</name>
</gene>
<sequence>MEPLSIASVTLASILASLPADNEQVSQSVITTHISPAIAGQWELDLPRTAKMGDAVQEKLSSAETETESESGAQLSERRSYATIGDTKATVLPVTVKDQCRELYNFAADNEMWSVSGKEWTYGRYLVTHPDEGLPLIAIQTVYDNNEMDCSGNQVDQKGEAVIAYLKHTDNQMQWCADAEGTDCFMHFERILP</sequence>
<accession>A0ABN0VPP9</accession>
<proteinExistence type="predicted"/>
<dbReference type="EMBL" id="BAAAFR010000001">
    <property type="protein sequence ID" value="GAA0313953.1"/>
    <property type="molecule type" value="Genomic_DNA"/>
</dbReference>
<keyword evidence="2" id="KW-1185">Reference proteome</keyword>
<evidence type="ECO:0000313" key="1">
    <source>
        <dbReference type="EMBL" id="GAA0313953.1"/>
    </source>
</evidence>
<reference evidence="1 2" key="1">
    <citation type="journal article" date="2019" name="Int. J. Syst. Evol. Microbiol.">
        <title>The Global Catalogue of Microorganisms (GCM) 10K type strain sequencing project: providing services to taxonomists for standard genome sequencing and annotation.</title>
        <authorList>
            <consortium name="The Broad Institute Genomics Platform"/>
            <consortium name="The Broad Institute Genome Sequencing Center for Infectious Disease"/>
            <person name="Wu L."/>
            <person name="Ma J."/>
        </authorList>
    </citation>
    <scope>NUCLEOTIDE SEQUENCE [LARGE SCALE GENOMIC DNA]</scope>
    <source>
        <strain evidence="1 2">JCM 16343</strain>
    </source>
</reference>
<comment type="caution">
    <text evidence="1">The sequence shown here is derived from an EMBL/GenBank/DDBJ whole genome shotgun (WGS) entry which is preliminary data.</text>
</comment>
<protein>
    <submittedName>
        <fullName evidence="1">Uncharacterized protein</fullName>
    </submittedName>
</protein>
<evidence type="ECO:0000313" key="2">
    <source>
        <dbReference type="Proteomes" id="UP001501787"/>
    </source>
</evidence>
<dbReference type="Proteomes" id="UP001501787">
    <property type="component" value="Unassembled WGS sequence"/>
</dbReference>
<name>A0ABN0VPP9_9GAMM</name>
<dbReference type="RefSeq" id="WP_201503623.1">
    <property type="nucleotide sequence ID" value="NZ_BAAAFR010000001.1"/>
</dbReference>
<organism evidence="1 2">
    <name type="scientific">Psychrobacter aestuarii</name>
    <dbReference type="NCBI Taxonomy" id="556327"/>
    <lineage>
        <taxon>Bacteria</taxon>
        <taxon>Pseudomonadati</taxon>
        <taxon>Pseudomonadota</taxon>
        <taxon>Gammaproteobacteria</taxon>
        <taxon>Moraxellales</taxon>
        <taxon>Moraxellaceae</taxon>
        <taxon>Psychrobacter</taxon>
    </lineage>
</organism>